<accession>A0ACC1PSH5</accession>
<dbReference type="EMBL" id="JANSHE010001845">
    <property type="protein sequence ID" value="KAJ3000593.1"/>
    <property type="molecule type" value="Genomic_DNA"/>
</dbReference>
<name>A0ACC1PSH5_9APHY</name>
<proteinExistence type="predicted"/>
<dbReference type="Proteomes" id="UP001144978">
    <property type="component" value="Unassembled WGS sequence"/>
</dbReference>
<comment type="caution">
    <text evidence="1">The sequence shown here is derived from an EMBL/GenBank/DDBJ whole genome shotgun (WGS) entry which is preliminary data.</text>
</comment>
<reference evidence="1" key="1">
    <citation type="submission" date="2022-08" db="EMBL/GenBank/DDBJ databases">
        <title>Genome Sequence of Pycnoporus sanguineus.</title>
        <authorList>
            <person name="Buettner E."/>
        </authorList>
    </citation>
    <scope>NUCLEOTIDE SEQUENCE</scope>
    <source>
        <strain evidence="1">CG-C14</strain>
    </source>
</reference>
<protein>
    <submittedName>
        <fullName evidence="1">Uncharacterized protein</fullName>
    </submittedName>
</protein>
<keyword evidence="2" id="KW-1185">Reference proteome</keyword>
<evidence type="ECO:0000313" key="2">
    <source>
        <dbReference type="Proteomes" id="UP001144978"/>
    </source>
</evidence>
<gene>
    <name evidence="1" type="ORF">NUW54_g6758</name>
</gene>
<organism evidence="1 2">
    <name type="scientific">Trametes sanguinea</name>
    <dbReference type="NCBI Taxonomy" id="158606"/>
    <lineage>
        <taxon>Eukaryota</taxon>
        <taxon>Fungi</taxon>
        <taxon>Dikarya</taxon>
        <taxon>Basidiomycota</taxon>
        <taxon>Agaricomycotina</taxon>
        <taxon>Agaricomycetes</taxon>
        <taxon>Polyporales</taxon>
        <taxon>Polyporaceae</taxon>
        <taxon>Trametes</taxon>
    </lineage>
</organism>
<evidence type="ECO:0000313" key="1">
    <source>
        <dbReference type="EMBL" id="KAJ3000593.1"/>
    </source>
</evidence>
<sequence>MAASSPVSLSGHLAEDELSDSDSGLPINRMAQSQQSGHGYNLHECAHHSPIPQPLLRFIKETGNRLPWQDFDCECVIRLRNEHCLQSSPPFENDNNDHLSEGLNPPCATRAYDGFQHLAKISRQQADSLPRHGASLQAFRTAYLAILEVVRTIQNELDVLSMDDADDTVMPVVSANPEHSFFPPRVVHLPPDSHELIIPTSDVEEIEYPYVVLPSVETRLTGRN</sequence>